<proteinExistence type="predicted"/>
<name>A0A484HG42_9BACT</name>
<dbReference type="PROSITE" id="PS00141">
    <property type="entry name" value="ASP_PROTEASE"/>
    <property type="match status" value="1"/>
</dbReference>
<protein>
    <recommendedName>
        <fullName evidence="4">Peptidase A2 domain-containing protein</fullName>
    </recommendedName>
</protein>
<feature type="compositionally biased region" description="Basic and acidic residues" evidence="1">
    <location>
        <begin position="75"/>
        <end position="85"/>
    </location>
</feature>
<feature type="region of interest" description="Disordered" evidence="1">
    <location>
        <begin position="75"/>
        <end position="98"/>
    </location>
</feature>
<keyword evidence="2" id="KW-0812">Transmembrane</keyword>
<dbReference type="GO" id="GO:0004190">
    <property type="term" value="F:aspartic-type endopeptidase activity"/>
    <property type="evidence" value="ECO:0007669"/>
    <property type="project" value="InterPro"/>
</dbReference>
<dbReference type="Gene3D" id="2.40.70.10">
    <property type="entry name" value="Acid Proteases"/>
    <property type="match status" value="1"/>
</dbReference>
<feature type="transmembrane region" description="Helical" evidence="2">
    <location>
        <begin position="32"/>
        <end position="54"/>
    </location>
</feature>
<keyword evidence="2" id="KW-1133">Transmembrane helix</keyword>
<dbReference type="InterPro" id="IPR021109">
    <property type="entry name" value="Peptidase_aspartic_dom_sf"/>
</dbReference>
<dbReference type="Pfam" id="PF13975">
    <property type="entry name" value="gag-asp_proteas"/>
    <property type="match status" value="1"/>
</dbReference>
<sequence>MRCRQCGATRPNGARFCPECGAAFDGKRKKTFGIWAALIFFFAGLALGGTALFFHADQKIQTFSKTLTRLAQRAAEMERTLETRPPKPQRKTAPGPVESGIQLFSGRVTVRDPDGETAGEILGAAAGGSWTALPARACVGGDDWRFYDRMGRFFEIEGGIWRPGDRIGLWRISRKPAPNEYSLAVFDENRPLFWQSHEPGAPKEPAQVFPDRPRGIFRPCLIPENMDEPGVFIQGKNVVGWTFGALLDSGRLLSADVEQAMDAYVTVDGFYDATFAFSRERRFSKALAMGEDASIPDRLAAFSEGFLLEPKLSRPNTPTRLLPENILKRMRALADAGLKQDLHASIADALDERALARALDPGLFERAVRAVSKAYGYDRAAAVAEYVRAGAARGPGDEKRAAIERAYGRLRRAHIRSKIAGGDIEEGWEIFDRAKPLFQNDPHLHLLGVELALADQNWERALGLLSNMPARPPEMEDRIRLIEQRIAKARGEEGRITALFEPGSAAIPAAALINGAWNQDFIIDTGASVTVIPPAAARALGIRIGPGTPRREVSTAGGIRRAPEVFLSSIEMSGWVETDVAALVMDIPGMEGAGLLGLNYLNRFDMDIDAQKGVLSLTPR</sequence>
<evidence type="ECO:0000313" key="3">
    <source>
        <dbReference type="EMBL" id="VEN74192.1"/>
    </source>
</evidence>
<dbReference type="EMBL" id="CAACVI010000023">
    <property type="protein sequence ID" value="VEN74192.1"/>
    <property type="molecule type" value="Genomic_DNA"/>
</dbReference>
<dbReference type="CDD" id="cd05483">
    <property type="entry name" value="retropepsin_like_bacteria"/>
    <property type="match status" value="1"/>
</dbReference>
<evidence type="ECO:0000256" key="1">
    <source>
        <dbReference type="SAM" id="MobiDB-lite"/>
    </source>
</evidence>
<evidence type="ECO:0000256" key="2">
    <source>
        <dbReference type="SAM" id="Phobius"/>
    </source>
</evidence>
<keyword evidence="2" id="KW-0472">Membrane</keyword>
<dbReference type="GO" id="GO:0006508">
    <property type="term" value="P:proteolysis"/>
    <property type="evidence" value="ECO:0007669"/>
    <property type="project" value="InterPro"/>
</dbReference>
<gene>
    <name evidence="3" type="ORF">EPICR_30125</name>
</gene>
<dbReference type="SUPFAM" id="SSF50630">
    <property type="entry name" value="Acid proteases"/>
    <property type="match status" value="1"/>
</dbReference>
<dbReference type="InterPro" id="IPR001969">
    <property type="entry name" value="Aspartic_peptidase_AS"/>
</dbReference>
<dbReference type="InterPro" id="IPR034122">
    <property type="entry name" value="Retropepsin-like_bacterial"/>
</dbReference>
<dbReference type="AlphaFoldDB" id="A0A484HG42"/>
<organism evidence="3">
    <name type="scientific">uncultured Desulfobacteraceae bacterium</name>
    <dbReference type="NCBI Taxonomy" id="218296"/>
    <lineage>
        <taxon>Bacteria</taxon>
        <taxon>Pseudomonadati</taxon>
        <taxon>Thermodesulfobacteriota</taxon>
        <taxon>Desulfobacteria</taxon>
        <taxon>Desulfobacterales</taxon>
        <taxon>Desulfobacteraceae</taxon>
        <taxon>environmental samples</taxon>
    </lineage>
</organism>
<accession>A0A484HG42</accession>
<evidence type="ECO:0008006" key="4">
    <source>
        <dbReference type="Google" id="ProtNLM"/>
    </source>
</evidence>
<reference evidence="3" key="1">
    <citation type="submission" date="2019-01" db="EMBL/GenBank/DDBJ databases">
        <authorList>
            <consortium name="Genoscope - CEA"/>
            <person name="William W."/>
        </authorList>
    </citation>
    <scope>NUCLEOTIDE SEQUENCE</scope>
    <source>
        <strain evidence="3">CR-1</strain>
    </source>
</reference>